<name>A0A368XYY6_9BURK</name>
<dbReference type="Pfam" id="PF01734">
    <property type="entry name" value="Patatin"/>
    <property type="match status" value="1"/>
</dbReference>
<dbReference type="Proteomes" id="UP000252884">
    <property type="component" value="Unassembled WGS sequence"/>
</dbReference>
<evidence type="ECO:0000259" key="11">
    <source>
        <dbReference type="PROSITE" id="PS50042"/>
    </source>
</evidence>
<dbReference type="Gene3D" id="2.60.120.10">
    <property type="entry name" value="Jelly Rolls"/>
    <property type="match status" value="1"/>
</dbReference>
<evidence type="ECO:0000256" key="1">
    <source>
        <dbReference type="ARBA" id="ARBA00004370"/>
    </source>
</evidence>
<dbReference type="SMART" id="SM00100">
    <property type="entry name" value="cNMP"/>
    <property type="match status" value="1"/>
</dbReference>
<evidence type="ECO:0000256" key="9">
    <source>
        <dbReference type="PROSITE-ProRule" id="PRU01161"/>
    </source>
</evidence>
<dbReference type="PROSITE" id="PS01237">
    <property type="entry name" value="UPF0028"/>
    <property type="match status" value="1"/>
</dbReference>
<dbReference type="PANTHER" id="PTHR14226">
    <property type="entry name" value="NEUROPATHY TARGET ESTERASE/SWISS CHEESE D.MELANOGASTER"/>
    <property type="match status" value="1"/>
</dbReference>
<comment type="similarity">
    <text evidence="2">Belongs to the NTE family.</text>
</comment>
<dbReference type="AlphaFoldDB" id="A0A368XYY6"/>
<dbReference type="PANTHER" id="PTHR14226:SF29">
    <property type="entry name" value="NEUROPATHY TARGET ESTERASE SWS"/>
    <property type="match status" value="1"/>
</dbReference>
<keyword evidence="3" id="KW-0812">Transmembrane</keyword>
<dbReference type="PROSITE" id="PS50042">
    <property type="entry name" value="CNMP_BINDING_3"/>
    <property type="match status" value="1"/>
</dbReference>
<keyword evidence="4 9" id="KW-0378">Hydrolase</keyword>
<protein>
    <submittedName>
        <fullName evidence="13">NTE family protein</fullName>
    </submittedName>
</protein>
<keyword evidence="7 9" id="KW-0443">Lipid metabolism</keyword>
<feature type="domain" description="PNPLA" evidence="12">
    <location>
        <begin position="347"/>
        <end position="512"/>
    </location>
</feature>
<keyword evidence="6" id="KW-1133">Transmembrane helix</keyword>
<comment type="subcellular location">
    <subcellularLocation>
        <location evidence="1">Membrane</location>
    </subcellularLocation>
</comment>
<feature type="region of interest" description="Disordered" evidence="10">
    <location>
        <begin position="630"/>
        <end position="665"/>
    </location>
</feature>
<feature type="active site" description="Nucleophile" evidence="9">
    <location>
        <position position="380"/>
    </location>
</feature>
<evidence type="ECO:0000256" key="2">
    <source>
        <dbReference type="ARBA" id="ARBA00006636"/>
    </source>
</evidence>
<evidence type="ECO:0000313" key="14">
    <source>
        <dbReference type="Proteomes" id="UP000252884"/>
    </source>
</evidence>
<feature type="domain" description="Cyclic nucleotide-binding" evidence="11">
    <location>
        <begin position="22"/>
        <end position="142"/>
    </location>
</feature>
<organism evidence="13 14">
    <name type="scientific">Pseudorhodoferax soli</name>
    <dbReference type="NCBI Taxonomy" id="545864"/>
    <lineage>
        <taxon>Bacteria</taxon>
        <taxon>Pseudomonadati</taxon>
        <taxon>Pseudomonadota</taxon>
        <taxon>Betaproteobacteria</taxon>
        <taxon>Burkholderiales</taxon>
        <taxon>Comamonadaceae</taxon>
    </lineage>
</organism>
<comment type="caution">
    <text evidence="13">The sequence shown here is derived from an EMBL/GenBank/DDBJ whole genome shotgun (WGS) entry which is preliminary data.</text>
</comment>
<keyword evidence="8" id="KW-0472">Membrane</keyword>
<evidence type="ECO:0000256" key="4">
    <source>
        <dbReference type="ARBA" id="ARBA00022801"/>
    </source>
</evidence>
<feature type="short sequence motif" description="GXGXXG" evidence="9">
    <location>
        <begin position="351"/>
        <end position="356"/>
    </location>
</feature>
<dbReference type="SUPFAM" id="SSF51206">
    <property type="entry name" value="cAMP-binding domain-like"/>
    <property type="match status" value="1"/>
</dbReference>
<dbReference type="InterPro" id="IPR018488">
    <property type="entry name" value="cNMP-bd_CS"/>
</dbReference>
<dbReference type="InterPro" id="IPR050301">
    <property type="entry name" value="NTE"/>
</dbReference>
<dbReference type="InterPro" id="IPR018490">
    <property type="entry name" value="cNMP-bd_dom_sf"/>
</dbReference>
<evidence type="ECO:0000256" key="6">
    <source>
        <dbReference type="ARBA" id="ARBA00022989"/>
    </source>
</evidence>
<reference evidence="13 14" key="1">
    <citation type="submission" date="2018-07" db="EMBL/GenBank/DDBJ databases">
        <title>Genomic Encyclopedia of Type Strains, Phase IV (KMG-IV): sequencing the most valuable type-strain genomes for metagenomic binning, comparative biology and taxonomic classification.</title>
        <authorList>
            <person name="Goeker M."/>
        </authorList>
    </citation>
    <scope>NUCLEOTIDE SEQUENCE [LARGE SCALE GENOMIC DNA]</scope>
    <source>
        <strain evidence="13 14">DSM 21634</strain>
    </source>
</reference>
<dbReference type="InterPro" id="IPR001423">
    <property type="entry name" value="LysoPLipase_patatin_CS"/>
</dbReference>
<dbReference type="GO" id="GO:0016042">
    <property type="term" value="P:lipid catabolic process"/>
    <property type="evidence" value="ECO:0007669"/>
    <property type="project" value="UniProtKB-UniRule"/>
</dbReference>
<dbReference type="InterPro" id="IPR016035">
    <property type="entry name" value="Acyl_Trfase/lysoPLipase"/>
</dbReference>
<evidence type="ECO:0000256" key="3">
    <source>
        <dbReference type="ARBA" id="ARBA00022692"/>
    </source>
</evidence>
<dbReference type="CDD" id="cd00038">
    <property type="entry name" value="CAP_ED"/>
    <property type="match status" value="1"/>
</dbReference>
<dbReference type="CDD" id="cd07205">
    <property type="entry name" value="Pat_PNPLA6_PNPLA7_NTE1_like"/>
    <property type="match status" value="1"/>
</dbReference>
<dbReference type="InterPro" id="IPR000595">
    <property type="entry name" value="cNMP-bd_dom"/>
</dbReference>
<evidence type="ECO:0000256" key="10">
    <source>
        <dbReference type="SAM" id="MobiDB-lite"/>
    </source>
</evidence>
<evidence type="ECO:0000259" key="12">
    <source>
        <dbReference type="PROSITE" id="PS51635"/>
    </source>
</evidence>
<dbReference type="OrthoDB" id="5290098at2"/>
<dbReference type="InterPro" id="IPR014710">
    <property type="entry name" value="RmlC-like_jellyroll"/>
</dbReference>
<feature type="active site" description="Proton acceptor" evidence="9">
    <location>
        <position position="499"/>
    </location>
</feature>
<sequence>MDSSTARQRFHDELLARHLKTIFGEVEPTALAHLRRHLRWIEIAGGETLMHQGEQGDSMYLIVSGRLRAYVRGADGSERMVGEMARGQTVGEMSLYTGEPRAATVVAVRDSVLVRLGKSEFVPLLESSAQVSIALTRQIVQRLKGEQRQQAHERPVAIGLVPVTAGVDAVAFATDLAQQIGERLAQTQGQGRVRIVDAAQVHQALADAGVSLDDADPEAQADASRRVALLLDEIEATHDAVLLLADAGPTAWTQRCCRHCDELMLLADAAQPVALHAVEQQFLMHRPPRTEVSELLVLLHPAERRAPRGTAAWLERRPLAGHVHLRPALARDMARMARLLTRTAVGLVLAGGGARGFAHLGVYRVLREQGVEIDWVGGTSIGAVMAAYVASDQSLDTVMANARSAFAVNPTGDMNLFPLLSLFKGVRLRGVLRSAVQSLVGFDADIEDLWKNYHCVATNYSRACEQRIAHGNLVQALLASISIPGALPPVVRDGELLCDGGTFNNFPVDQMRRMRGVGYVIGVDLNMRSPTQVPPGELPGNISLWRDRLRPSARRRYRLPSLPTYLMTVTGLYSMSRQDQAQQGCDLYFHPSLERVGMLQWKSIDQIVARGYTHGKAVAASVDAAQRRQLGMASAPVGEGQDGQAGDDEGRAGPDVEPGRGTRTA</sequence>
<dbReference type="SUPFAM" id="SSF52151">
    <property type="entry name" value="FabD/lysophospholipase-like"/>
    <property type="match status" value="1"/>
</dbReference>
<dbReference type="PROSITE" id="PS00889">
    <property type="entry name" value="CNMP_BINDING_2"/>
    <property type="match status" value="1"/>
</dbReference>
<feature type="short sequence motif" description="DGA/G" evidence="9">
    <location>
        <begin position="499"/>
        <end position="501"/>
    </location>
</feature>
<dbReference type="GO" id="GO:0016020">
    <property type="term" value="C:membrane"/>
    <property type="evidence" value="ECO:0007669"/>
    <property type="project" value="UniProtKB-SubCell"/>
</dbReference>
<dbReference type="RefSeq" id="WP_114468479.1">
    <property type="nucleotide sequence ID" value="NZ_QPJK01000004.1"/>
</dbReference>
<dbReference type="Gene3D" id="3.40.1090.10">
    <property type="entry name" value="Cytosolic phospholipase A2 catalytic domain"/>
    <property type="match status" value="2"/>
</dbReference>
<keyword evidence="5 9" id="KW-0442">Lipid degradation</keyword>
<dbReference type="EMBL" id="QPJK01000004">
    <property type="protein sequence ID" value="RCW71224.1"/>
    <property type="molecule type" value="Genomic_DNA"/>
</dbReference>
<gene>
    <name evidence="13" type="ORF">DES41_10443</name>
</gene>
<dbReference type="Pfam" id="PF00027">
    <property type="entry name" value="cNMP_binding"/>
    <property type="match status" value="1"/>
</dbReference>
<proteinExistence type="inferred from homology"/>
<keyword evidence="14" id="KW-1185">Reference proteome</keyword>
<feature type="short sequence motif" description="GXSXG" evidence="9">
    <location>
        <begin position="378"/>
        <end position="382"/>
    </location>
</feature>
<evidence type="ECO:0000256" key="8">
    <source>
        <dbReference type="ARBA" id="ARBA00023136"/>
    </source>
</evidence>
<dbReference type="PRINTS" id="PR00103">
    <property type="entry name" value="CAMPKINASE"/>
</dbReference>
<dbReference type="GO" id="GO:0004622">
    <property type="term" value="F:phosphatidylcholine lysophospholipase activity"/>
    <property type="evidence" value="ECO:0007669"/>
    <property type="project" value="InterPro"/>
</dbReference>
<accession>A0A368XYY6</accession>
<dbReference type="InterPro" id="IPR002641">
    <property type="entry name" value="PNPLA_dom"/>
</dbReference>
<evidence type="ECO:0000313" key="13">
    <source>
        <dbReference type="EMBL" id="RCW71224.1"/>
    </source>
</evidence>
<evidence type="ECO:0000256" key="5">
    <source>
        <dbReference type="ARBA" id="ARBA00022963"/>
    </source>
</evidence>
<evidence type="ECO:0000256" key="7">
    <source>
        <dbReference type="ARBA" id="ARBA00023098"/>
    </source>
</evidence>
<dbReference type="PROSITE" id="PS51635">
    <property type="entry name" value="PNPLA"/>
    <property type="match status" value="1"/>
</dbReference>
<dbReference type="Pfam" id="PF24179">
    <property type="entry name" value="NTE_Ploop"/>
    <property type="match status" value="1"/>
</dbReference>
<feature type="compositionally biased region" description="Basic and acidic residues" evidence="10">
    <location>
        <begin position="648"/>
        <end position="665"/>
    </location>
</feature>
<dbReference type="GO" id="GO:0046470">
    <property type="term" value="P:phosphatidylcholine metabolic process"/>
    <property type="evidence" value="ECO:0007669"/>
    <property type="project" value="InterPro"/>
</dbReference>
<dbReference type="InterPro" id="IPR056556">
    <property type="entry name" value="NTE1_P-loop_dom"/>
</dbReference>